<organism evidence="1 2">
    <name type="scientific">Bifidobacterium psychraerophilum</name>
    <dbReference type="NCBI Taxonomy" id="218140"/>
    <lineage>
        <taxon>Bacteria</taxon>
        <taxon>Bacillati</taxon>
        <taxon>Actinomycetota</taxon>
        <taxon>Actinomycetes</taxon>
        <taxon>Bifidobacteriales</taxon>
        <taxon>Bifidobacteriaceae</taxon>
        <taxon>Bifidobacterium</taxon>
    </lineage>
</organism>
<dbReference type="eggNOG" id="COG1694">
    <property type="taxonomic scope" value="Bacteria"/>
</dbReference>
<reference evidence="1 2" key="1">
    <citation type="submission" date="2014-03" db="EMBL/GenBank/DDBJ databases">
        <title>Genomics of Bifidobacteria.</title>
        <authorList>
            <person name="Ventura M."/>
            <person name="Milani C."/>
            <person name="Lugli G.A."/>
        </authorList>
    </citation>
    <scope>NUCLEOTIDE SEQUENCE [LARGE SCALE GENOMIC DNA]</scope>
    <source>
        <strain evidence="1 2">LMG 21775</strain>
    </source>
</reference>
<dbReference type="Proteomes" id="UP000029050">
    <property type="component" value="Unassembled WGS sequence"/>
</dbReference>
<dbReference type="Gene3D" id="1.10.287.1080">
    <property type="entry name" value="MazG-like"/>
    <property type="match status" value="1"/>
</dbReference>
<dbReference type="GO" id="GO:0047429">
    <property type="term" value="F:nucleoside triphosphate diphosphatase activity"/>
    <property type="evidence" value="ECO:0007669"/>
    <property type="project" value="InterPro"/>
</dbReference>
<dbReference type="EMBL" id="JGZI01000008">
    <property type="protein sequence ID" value="KFI82899.1"/>
    <property type="molecule type" value="Genomic_DNA"/>
</dbReference>
<evidence type="ECO:0000313" key="2">
    <source>
        <dbReference type="Proteomes" id="UP000029050"/>
    </source>
</evidence>
<dbReference type="OrthoDB" id="9791898at2"/>
<protein>
    <submittedName>
        <fullName evidence="1">MazG nucleotide pyrophosphohydrolase domain protein</fullName>
    </submittedName>
</protein>
<dbReference type="CDD" id="cd11523">
    <property type="entry name" value="NTP-PPase"/>
    <property type="match status" value="1"/>
</dbReference>
<dbReference type="GeneID" id="98299900"/>
<comment type="caution">
    <text evidence="1">The sequence shown here is derived from an EMBL/GenBank/DDBJ whole genome shotgun (WGS) entry which is preliminary data.</text>
</comment>
<dbReference type="STRING" id="218140.BPSY_0689"/>
<name>A0A087CHZ9_9BIFI</name>
<keyword evidence="2" id="KW-1185">Reference proteome</keyword>
<dbReference type="AlphaFoldDB" id="A0A087CHZ9"/>
<dbReference type="PANTHER" id="PTHR42692">
    <property type="entry name" value="NUCLEOTIDE PYROPHOSPHOHYDROLASE"/>
    <property type="match status" value="1"/>
</dbReference>
<accession>A0A087CHZ9</accession>
<dbReference type="Pfam" id="PF12643">
    <property type="entry name" value="MazG-like"/>
    <property type="match status" value="1"/>
</dbReference>
<dbReference type="PIRSF" id="PIRSF036521">
    <property type="entry name" value="UCP036521_pph"/>
    <property type="match status" value="1"/>
</dbReference>
<dbReference type="RefSeq" id="WP_033497250.1">
    <property type="nucleotide sequence ID" value="NZ_JALCNH010000001.1"/>
</dbReference>
<dbReference type="InterPro" id="IPR025984">
    <property type="entry name" value="DCTPP"/>
</dbReference>
<keyword evidence="1" id="KW-0378">Hydrolase</keyword>
<sequence>MDINTHASWLKDFYISRQWYPYPPFIRLAFLTEEMGELAQAVRTHEIGRDHPDEQRQSVEKQQEHILEELADVFDNVLILADKYGYSPEDLMRASESKLRARFGTQESSEPDSGEVL</sequence>
<gene>
    <name evidence="1" type="ORF">BPSY_0689</name>
</gene>
<dbReference type="SUPFAM" id="SSF101386">
    <property type="entry name" value="all-alpha NTP pyrophosphatases"/>
    <property type="match status" value="1"/>
</dbReference>
<evidence type="ECO:0000313" key="1">
    <source>
        <dbReference type="EMBL" id="KFI82899.1"/>
    </source>
</evidence>
<dbReference type="InterPro" id="IPR047046">
    <property type="entry name" value="YpjD/YvdC"/>
</dbReference>
<proteinExistence type="predicted"/>
<dbReference type="InterPro" id="IPR011411">
    <property type="entry name" value="MazG-related_YvdC"/>
</dbReference>
<dbReference type="GO" id="GO:0009143">
    <property type="term" value="P:nucleoside triphosphate catabolic process"/>
    <property type="evidence" value="ECO:0007669"/>
    <property type="project" value="InterPro"/>
</dbReference>
<dbReference type="PANTHER" id="PTHR42692:SF2">
    <property type="entry name" value="IG HYPOTHETICAL 16995"/>
    <property type="match status" value="1"/>
</dbReference>